<sequence>MCASMLLEIAATPEETASLRDRMMRNRHSGAPESATPGESAAEPAVNREGVSARDLWEILTSSAVRCGGVVSGISAQPGRSIVTVRLDLLASADADALEADVCAVLGLRRDGIRWDRRTRGAAGPGSVCLRCGGVDDDHLDGCDATRK</sequence>
<dbReference type="Proteomes" id="UP000234331">
    <property type="component" value="Unassembled WGS sequence"/>
</dbReference>
<evidence type="ECO:0000256" key="1">
    <source>
        <dbReference type="SAM" id="MobiDB-lite"/>
    </source>
</evidence>
<keyword evidence="3" id="KW-1185">Reference proteome</keyword>
<reference evidence="2 3" key="1">
    <citation type="submission" date="2017-06" db="EMBL/GenBank/DDBJ databases">
        <authorList>
            <person name="Kim H.J."/>
            <person name="Triplett B.A."/>
        </authorList>
    </citation>
    <scope>NUCLEOTIDE SEQUENCE [LARGE SCALE GENOMIC DNA]</scope>
    <source>
        <strain evidence="2">FRACA_ARgP5</strain>
    </source>
</reference>
<gene>
    <name evidence="2" type="ORF">FRACA_830007</name>
</gene>
<dbReference type="AlphaFoldDB" id="A0A2I2L1Q0"/>
<feature type="region of interest" description="Disordered" evidence="1">
    <location>
        <begin position="27"/>
        <end position="47"/>
    </location>
</feature>
<accession>A0A2I2L1Q0</accession>
<organism evidence="2 3">
    <name type="scientific">Frankia canadensis</name>
    <dbReference type="NCBI Taxonomy" id="1836972"/>
    <lineage>
        <taxon>Bacteria</taxon>
        <taxon>Bacillati</taxon>
        <taxon>Actinomycetota</taxon>
        <taxon>Actinomycetes</taxon>
        <taxon>Frankiales</taxon>
        <taxon>Frankiaceae</taxon>
        <taxon>Frankia</taxon>
    </lineage>
</organism>
<evidence type="ECO:0000313" key="3">
    <source>
        <dbReference type="Proteomes" id="UP000234331"/>
    </source>
</evidence>
<dbReference type="EMBL" id="FZMO01000551">
    <property type="protein sequence ID" value="SNQ51844.1"/>
    <property type="molecule type" value="Genomic_DNA"/>
</dbReference>
<proteinExistence type="predicted"/>
<protein>
    <submittedName>
        <fullName evidence="2">Uncharacterized protein</fullName>
    </submittedName>
</protein>
<name>A0A2I2L1Q0_9ACTN</name>
<evidence type="ECO:0000313" key="2">
    <source>
        <dbReference type="EMBL" id="SNQ51844.1"/>
    </source>
</evidence>